<organism evidence="4 5">
    <name type="scientific">Paracidovorax konjaci</name>
    <dbReference type="NCBI Taxonomy" id="32040"/>
    <lineage>
        <taxon>Bacteria</taxon>
        <taxon>Pseudomonadati</taxon>
        <taxon>Pseudomonadota</taxon>
        <taxon>Betaproteobacteria</taxon>
        <taxon>Burkholderiales</taxon>
        <taxon>Comamonadaceae</taxon>
        <taxon>Paracidovorax</taxon>
    </lineage>
</organism>
<sequence>MKPALLARTALAVCLAVPGVAALADSNPLSAERWNARPVIVVVPRESDPLLARVRSALKEPAMREGFRERDMALFTVVAGQGMRNDRRLAPASTAALLQALGLDARGPATFVLVGKDGGVKMREGADVDLQAVFAEIDRMPMRQQQQR</sequence>
<dbReference type="AlphaFoldDB" id="A0A1I1SEG9"/>
<gene>
    <name evidence="4" type="ORF">SAMN04489710_102162</name>
</gene>
<name>A0A1I1SEG9_9BURK</name>
<dbReference type="Proteomes" id="UP000199517">
    <property type="component" value="Unassembled WGS sequence"/>
</dbReference>
<evidence type="ECO:0000256" key="1">
    <source>
        <dbReference type="ARBA" id="ARBA00022729"/>
    </source>
</evidence>
<accession>A0A1I1SEG9</accession>
<evidence type="ECO:0000313" key="5">
    <source>
        <dbReference type="Proteomes" id="UP000199517"/>
    </source>
</evidence>
<feature type="chain" id="PRO_5011560561" description="DUF4174 domain-containing protein" evidence="2">
    <location>
        <begin position="25"/>
        <end position="148"/>
    </location>
</feature>
<dbReference type="OrthoDB" id="7362103at2"/>
<dbReference type="InterPro" id="IPR025232">
    <property type="entry name" value="DUF4174"/>
</dbReference>
<dbReference type="RefSeq" id="WP_092949857.1">
    <property type="nucleotide sequence ID" value="NZ_FOMQ01000002.1"/>
</dbReference>
<feature type="domain" description="DUF4174" evidence="3">
    <location>
        <begin position="28"/>
        <end position="145"/>
    </location>
</feature>
<dbReference type="STRING" id="32040.SAMN04489710_102162"/>
<feature type="signal peptide" evidence="2">
    <location>
        <begin position="1"/>
        <end position="24"/>
    </location>
</feature>
<proteinExistence type="predicted"/>
<protein>
    <recommendedName>
        <fullName evidence="3">DUF4174 domain-containing protein</fullName>
    </recommendedName>
</protein>
<dbReference type="Pfam" id="PF13778">
    <property type="entry name" value="DUF4174"/>
    <property type="match status" value="1"/>
</dbReference>
<evidence type="ECO:0000259" key="3">
    <source>
        <dbReference type="Pfam" id="PF13778"/>
    </source>
</evidence>
<evidence type="ECO:0000256" key="2">
    <source>
        <dbReference type="SAM" id="SignalP"/>
    </source>
</evidence>
<keyword evidence="1 2" id="KW-0732">Signal</keyword>
<keyword evidence="5" id="KW-1185">Reference proteome</keyword>
<reference evidence="5" key="1">
    <citation type="submission" date="2016-10" db="EMBL/GenBank/DDBJ databases">
        <authorList>
            <person name="Varghese N."/>
            <person name="Submissions S."/>
        </authorList>
    </citation>
    <scope>NUCLEOTIDE SEQUENCE [LARGE SCALE GENOMIC DNA]</scope>
    <source>
        <strain evidence="5">DSM 7481</strain>
    </source>
</reference>
<dbReference type="EMBL" id="FOMQ01000002">
    <property type="protein sequence ID" value="SFD44895.1"/>
    <property type="molecule type" value="Genomic_DNA"/>
</dbReference>
<evidence type="ECO:0000313" key="4">
    <source>
        <dbReference type="EMBL" id="SFD44895.1"/>
    </source>
</evidence>